<dbReference type="PANTHER" id="PTHR10696">
    <property type="entry name" value="GAMMA-BUTYROBETAINE HYDROXYLASE-RELATED"/>
    <property type="match status" value="1"/>
</dbReference>
<dbReference type="SUPFAM" id="SSF51197">
    <property type="entry name" value="Clavaminate synthase-like"/>
    <property type="match status" value="1"/>
</dbReference>
<proteinExistence type="predicted"/>
<keyword evidence="1" id="KW-0560">Oxidoreductase</keyword>
<evidence type="ECO:0000256" key="1">
    <source>
        <dbReference type="ARBA" id="ARBA00023002"/>
    </source>
</evidence>
<gene>
    <name evidence="4" type="ORF">METZ01_LOCUS349249</name>
</gene>
<feature type="domain" description="TauD/TfdA-like" evidence="3">
    <location>
        <begin position="58"/>
        <end position="301"/>
    </location>
</feature>
<dbReference type="AlphaFoldDB" id="A0A382RGV8"/>
<protein>
    <recommendedName>
        <fullName evidence="3">TauD/TfdA-like domain-containing protein</fullName>
    </recommendedName>
</protein>
<sequence>PSLSSINKPSSWRGEELFAGTDWEWSFVAGELDELRVLGALDQQVYEPTGSELLKKKLSSIQDSLENSSGAVILHGFPLDSFESEFGAEKMSELFLWLASQVGTPVSQSATGDLMLSVRNEAFGKDDSRTRGPNTNRRLSFHTDRCDVIAFLCIRQAMKGGENELVSSPALYEVIRKERPDLLKVLMQPFPYKRHLVDTGNALPYCEQPIFSFCEGHFAGSFLRVLIDRADADPGCPRLSEEQREALDFLEEMAEREDLRVRFRQEPGDVLFLNNWVTFHRRTAFEDWPELERRRHLLRVWLSVPNSRPLDEAFKANFGSVT</sequence>
<reference evidence="4" key="1">
    <citation type="submission" date="2018-05" db="EMBL/GenBank/DDBJ databases">
        <authorList>
            <person name="Lanie J.A."/>
            <person name="Ng W.-L."/>
            <person name="Kazmierczak K.M."/>
            <person name="Andrzejewski T.M."/>
            <person name="Davidsen T.M."/>
            <person name="Wayne K.J."/>
            <person name="Tettelin H."/>
            <person name="Glass J.I."/>
            <person name="Rusch D."/>
            <person name="Podicherti R."/>
            <person name="Tsui H.-C.T."/>
            <person name="Winkler M.E."/>
        </authorList>
    </citation>
    <scope>NUCLEOTIDE SEQUENCE</scope>
</reference>
<evidence type="ECO:0000313" key="4">
    <source>
        <dbReference type="EMBL" id="SVC96395.1"/>
    </source>
</evidence>
<dbReference type="GO" id="GO:0016491">
    <property type="term" value="F:oxidoreductase activity"/>
    <property type="evidence" value="ECO:0007669"/>
    <property type="project" value="UniProtKB-KW"/>
</dbReference>
<evidence type="ECO:0000256" key="2">
    <source>
        <dbReference type="ARBA" id="ARBA00023194"/>
    </source>
</evidence>
<feature type="non-terminal residue" evidence="4">
    <location>
        <position position="1"/>
    </location>
</feature>
<dbReference type="GO" id="GO:0017000">
    <property type="term" value="P:antibiotic biosynthetic process"/>
    <property type="evidence" value="ECO:0007669"/>
    <property type="project" value="UniProtKB-KW"/>
</dbReference>
<feature type="non-terminal residue" evidence="4">
    <location>
        <position position="322"/>
    </location>
</feature>
<dbReference type="Gene3D" id="3.60.130.10">
    <property type="entry name" value="Clavaminate synthase-like"/>
    <property type="match status" value="1"/>
</dbReference>
<dbReference type="InterPro" id="IPR042098">
    <property type="entry name" value="TauD-like_sf"/>
</dbReference>
<name>A0A382RGV8_9ZZZZ</name>
<dbReference type="Pfam" id="PF02668">
    <property type="entry name" value="TauD"/>
    <property type="match status" value="1"/>
</dbReference>
<dbReference type="EMBL" id="UINC01121318">
    <property type="protein sequence ID" value="SVC96395.1"/>
    <property type="molecule type" value="Genomic_DNA"/>
</dbReference>
<dbReference type="InterPro" id="IPR003819">
    <property type="entry name" value="TauD/TfdA-like"/>
</dbReference>
<dbReference type="PANTHER" id="PTHR10696:SF56">
    <property type="entry name" value="TAUD_TFDA-LIKE DOMAIN-CONTAINING PROTEIN"/>
    <property type="match status" value="1"/>
</dbReference>
<keyword evidence="2" id="KW-0045">Antibiotic biosynthesis</keyword>
<dbReference type="InterPro" id="IPR050411">
    <property type="entry name" value="AlphaKG_dependent_hydroxylases"/>
</dbReference>
<accession>A0A382RGV8</accession>
<evidence type="ECO:0000259" key="3">
    <source>
        <dbReference type="Pfam" id="PF02668"/>
    </source>
</evidence>
<organism evidence="4">
    <name type="scientific">marine metagenome</name>
    <dbReference type="NCBI Taxonomy" id="408172"/>
    <lineage>
        <taxon>unclassified sequences</taxon>
        <taxon>metagenomes</taxon>
        <taxon>ecological metagenomes</taxon>
    </lineage>
</organism>